<reference evidence="1 2" key="1">
    <citation type="submission" date="2019-06" db="EMBL/GenBank/DDBJ databases">
        <authorList>
            <person name="Burns M.A."/>
            <person name="Hill G.C."/>
            <person name="Wesley B.E."/>
            <person name="Womack T.V."/>
            <person name="Krukonis G.P."/>
            <person name="Delesalle V.A."/>
            <person name="Garlena R.A."/>
            <person name="Russell D.A."/>
            <person name="Pope W.H."/>
            <person name="Jacobs-Sera D."/>
            <person name="Hatfull G.F."/>
        </authorList>
    </citation>
    <scope>NUCLEOTIDE SEQUENCE [LARGE SCALE GENOMIC DNA]</scope>
</reference>
<dbReference type="GeneID" id="77924624"/>
<evidence type="ECO:0000313" key="1">
    <source>
        <dbReference type="EMBL" id="QDK02610.1"/>
    </source>
</evidence>
<dbReference type="RefSeq" id="YP_010649106.1">
    <property type="nucleotide sequence ID" value="NC_070764.1"/>
</dbReference>
<sequence length="121" mass="13139">MELMDLVEDGVVRAAASMFPVEVTVDSAGFATARFILAKSPDDDWYALGWRLDNMGKPSMFVYTKVTDIVSFRTSLIDVNTEAGRILVRPSSGGCCGNRLKTYNPFGPSVSLARVPVSKEG</sequence>
<organism evidence="1 2">
    <name type="scientific">Gordonia phage Phendrix</name>
    <dbReference type="NCBI Taxonomy" id="2593335"/>
    <lineage>
        <taxon>Viruses</taxon>
        <taxon>Duplodnaviria</taxon>
        <taxon>Heunggongvirae</taxon>
        <taxon>Uroviricota</taxon>
        <taxon>Caudoviricetes</taxon>
        <taxon>Godonkavirus</taxon>
        <taxon>Godonkavirus phendrix</taxon>
    </lineage>
</organism>
<proteinExistence type="predicted"/>
<accession>A0A514U0Z6</accession>
<name>A0A514U0Z6_9CAUD</name>
<gene>
    <name evidence="1" type="primary">62</name>
    <name evidence="1" type="ORF">SEA_PHENDRIX_62</name>
</gene>
<dbReference type="KEGG" id="vg:77924624"/>
<dbReference type="Proteomes" id="UP000319596">
    <property type="component" value="Segment"/>
</dbReference>
<dbReference type="EMBL" id="MN096369">
    <property type="protein sequence ID" value="QDK02610.1"/>
    <property type="molecule type" value="Genomic_DNA"/>
</dbReference>
<protein>
    <submittedName>
        <fullName evidence="1">Uncharacterized protein</fullName>
    </submittedName>
</protein>
<keyword evidence="2" id="KW-1185">Reference proteome</keyword>
<evidence type="ECO:0000313" key="2">
    <source>
        <dbReference type="Proteomes" id="UP000319596"/>
    </source>
</evidence>